<sequence>MATGSSTSAVQLDKLERPPTPKEGRLLNTEGHRLGSNADTIGGLPAPTTTAAVIQKWNRPRSSALRVLSCFWSLLDSGANDAAYGALIPYLEKYYNLTYVVISLGQRGIAILASACHVVAYVIIAQHPPYPALVVVFILAGVGNGLSDAGWNAYIGNMERADEVLDFLHACYGVGGVVSPLTATTMTSKGNLGWWMFYYVIINLTVIELAWCTAAFWTQTGAVYRETVSHSDNDGNAGLRTALFKRPYARVSWLSALFLLAYVGTEVSLGGWIVQFMIQVHRAEAFDSGMTSVGFWLGLTLGCVALGFATPRLGVKLAVSVYIPAAMALELVFWLVPQFHVSAVAVALQGFFLGPLFPAVVVATTRLLPRHLHVSAIGFAAAFGGGGAAILPFAVGALAQVRGVQVLQPIILAFLGVMLALWLGLPKIGHKEE</sequence>
<accession>A0AAD8Q7B7</accession>
<evidence type="ECO:0000313" key="9">
    <source>
        <dbReference type="EMBL" id="KAK1597180.1"/>
    </source>
</evidence>
<evidence type="ECO:0000256" key="2">
    <source>
        <dbReference type="ARBA" id="ARBA00008335"/>
    </source>
</evidence>
<dbReference type="EMBL" id="JAHLJV010000009">
    <property type="protein sequence ID" value="KAK1597180.1"/>
    <property type="molecule type" value="Genomic_DNA"/>
</dbReference>
<dbReference type="AlphaFoldDB" id="A0AAD8Q7B7"/>
<dbReference type="PANTHER" id="PTHR23514">
    <property type="entry name" value="BYPASS OF STOP CODON PROTEIN 6"/>
    <property type="match status" value="1"/>
</dbReference>
<comment type="subcellular location">
    <subcellularLocation>
        <location evidence="1">Endomembrane system</location>
        <topology evidence="1">Multi-pass membrane protein</topology>
    </subcellularLocation>
</comment>
<feature type="transmembrane region" description="Helical" evidence="8">
    <location>
        <begin position="342"/>
        <end position="364"/>
    </location>
</feature>
<dbReference type="Gene3D" id="1.20.1250.20">
    <property type="entry name" value="MFS general substrate transporter like domains"/>
    <property type="match status" value="1"/>
</dbReference>
<name>A0AAD8Q7B7_9PEZI</name>
<feature type="transmembrane region" description="Helical" evidence="8">
    <location>
        <begin position="195"/>
        <end position="217"/>
    </location>
</feature>
<dbReference type="GeneID" id="85447539"/>
<feature type="transmembrane region" description="Helical" evidence="8">
    <location>
        <begin position="293"/>
        <end position="310"/>
    </location>
</feature>
<comment type="similarity">
    <text evidence="2">Belongs to the major facilitator superfamily.</text>
</comment>
<feature type="transmembrane region" description="Helical" evidence="8">
    <location>
        <begin position="97"/>
        <end position="124"/>
    </location>
</feature>
<keyword evidence="5 8" id="KW-1133">Transmembrane helix</keyword>
<dbReference type="InterPro" id="IPR051788">
    <property type="entry name" value="MFS_Transporter"/>
</dbReference>
<evidence type="ECO:0000256" key="7">
    <source>
        <dbReference type="SAM" id="MobiDB-lite"/>
    </source>
</evidence>
<dbReference type="Proteomes" id="UP001230504">
    <property type="component" value="Unassembled WGS sequence"/>
</dbReference>
<organism evidence="9 10">
    <name type="scientific">Colletotrichum navitas</name>
    <dbReference type="NCBI Taxonomy" id="681940"/>
    <lineage>
        <taxon>Eukaryota</taxon>
        <taxon>Fungi</taxon>
        <taxon>Dikarya</taxon>
        <taxon>Ascomycota</taxon>
        <taxon>Pezizomycotina</taxon>
        <taxon>Sordariomycetes</taxon>
        <taxon>Hypocreomycetidae</taxon>
        <taxon>Glomerellales</taxon>
        <taxon>Glomerellaceae</taxon>
        <taxon>Colletotrichum</taxon>
        <taxon>Colletotrichum graminicola species complex</taxon>
    </lineage>
</organism>
<dbReference type="PANTHER" id="PTHR23514:SF3">
    <property type="entry name" value="BYPASS OF STOP CODON PROTEIN 6"/>
    <property type="match status" value="1"/>
</dbReference>
<feature type="transmembrane region" description="Helical" evidence="8">
    <location>
        <begin position="164"/>
        <end position="183"/>
    </location>
</feature>
<feature type="compositionally biased region" description="Basic and acidic residues" evidence="7">
    <location>
        <begin position="13"/>
        <end position="30"/>
    </location>
</feature>
<dbReference type="GO" id="GO:0012505">
    <property type="term" value="C:endomembrane system"/>
    <property type="evidence" value="ECO:0007669"/>
    <property type="project" value="UniProtKB-SubCell"/>
</dbReference>
<evidence type="ECO:0000256" key="8">
    <source>
        <dbReference type="SAM" id="Phobius"/>
    </source>
</evidence>
<evidence type="ECO:0000256" key="4">
    <source>
        <dbReference type="ARBA" id="ARBA00022692"/>
    </source>
</evidence>
<evidence type="ECO:0000256" key="1">
    <source>
        <dbReference type="ARBA" id="ARBA00004127"/>
    </source>
</evidence>
<dbReference type="GO" id="GO:0016020">
    <property type="term" value="C:membrane"/>
    <property type="evidence" value="ECO:0007669"/>
    <property type="project" value="TreeGrafter"/>
</dbReference>
<evidence type="ECO:0000256" key="5">
    <source>
        <dbReference type="ARBA" id="ARBA00022989"/>
    </source>
</evidence>
<feature type="compositionally biased region" description="Polar residues" evidence="7">
    <location>
        <begin position="1"/>
        <end position="10"/>
    </location>
</feature>
<dbReference type="RefSeq" id="XP_060417994.1">
    <property type="nucleotide sequence ID" value="XM_060563299.1"/>
</dbReference>
<dbReference type="InterPro" id="IPR036259">
    <property type="entry name" value="MFS_trans_sf"/>
</dbReference>
<feature type="transmembrane region" description="Helical" evidence="8">
    <location>
        <begin position="130"/>
        <end position="152"/>
    </location>
</feature>
<gene>
    <name evidence="9" type="ORF">LY79DRAFT_666913</name>
</gene>
<keyword evidence="10" id="KW-1185">Reference proteome</keyword>
<dbReference type="SUPFAM" id="SSF103473">
    <property type="entry name" value="MFS general substrate transporter"/>
    <property type="match status" value="1"/>
</dbReference>
<keyword evidence="4 8" id="KW-0812">Transmembrane</keyword>
<evidence type="ECO:0000256" key="6">
    <source>
        <dbReference type="ARBA" id="ARBA00023136"/>
    </source>
</evidence>
<feature type="transmembrane region" description="Helical" evidence="8">
    <location>
        <begin position="317"/>
        <end position="336"/>
    </location>
</feature>
<keyword evidence="6 8" id="KW-0472">Membrane</keyword>
<reference evidence="9" key="1">
    <citation type="submission" date="2021-06" db="EMBL/GenBank/DDBJ databases">
        <title>Comparative genomics, transcriptomics and evolutionary studies reveal genomic signatures of adaptation to plant cell wall in hemibiotrophic fungi.</title>
        <authorList>
            <consortium name="DOE Joint Genome Institute"/>
            <person name="Baroncelli R."/>
            <person name="Diaz J.F."/>
            <person name="Benocci T."/>
            <person name="Peng M."/>
            <person name="Battaglia E."/>
            <person name="Haridas S."/>
            <person name="Andreopoulos W."/>
            <person name="Labutti K."/>
            <person name="Pangilinan J."/>
            <person name="Floch G.L."/>
            <person name="Makela M.R."/>
            <person name="Henrissat B."/>
            <person name="Grigoriev I.V."/>
            <person name="Crouch J.A."/>
            <person name="De Vries R.P."/>
            <person name="Sukno S.A."/>
            <person name="Thon M.R."/>
        </authorList>
    </citation>
    <scope>NUCLEOTIDE SEQUENCE</scope>
    <source>
        <strain evidence="9">CBS 125086</strain>
    </source>
</reference>
<feature type="transmembrane region" description="Helical" evidence="8">
    <location>
        <begin position="376"/>
        <end position="400"/>
    </location>
</feature>
<evidence type="ECO:0000313" key="10">
    <source>
        <dbReference type="Proteomes" id="UP001230504"/>
    </source>
</evidence>
<evidence type="ECO:0000256" key="3">
    <source>
        <dbReference type="ARBA" id="ARBA00022448"/>
    </source>
</evidence>
<feature type="region of interest" description="Disordered" evidence="7">
    <location>
        <begin position="1"/>
        <end position="30"/>
    </location>
</feature>
<feature type="transmembrane region" description="Helical" evidence="8">
    <location>
        <begin position="406"/>
        <end position="425"/>
    </location>
</feature>
<protein>
    <submittedName>
        <fullName evidence="9">Major facilitator superfamily domain-containing protein</fullName>
    </submittedName>
</protein>
<dbReference type="FunFam" id="1.20.1250.20:FF:000286">
    <property type="entry name" value="MFS efflux transporter"/>
    <property type="match status" value="1"/>
</dbReference>
<comment type="caution">
    <text evidence="9">The sequence shown here is derived from an EMBL/GenBank/DDBJ whole genome shotgun (WGS) entry which is preliminary data.</text>
</comment>
<proteinExistence type="inferred from homology"/>
<feature type="transmembrane region" description="Helical" evidence="8">
    <location>
        <begin position="253"/>
        <end position="273"/>
    </location>
</feature>
<keyword evidence="3" id="KW-0813">Transport</keyword>